<dbReference type="GO" id="GO:0004170">
    <property type="term" value="F:dUTP diphosphatase activity"/>
    <property type="evidence" value="ECO:0007669"/>
    <property type="project" value="UniProtKB-EC"/>
</dbReference>
<dbReference type="InterPro" id="IPR036157">
    <property type="entry name" value="dUTPase-like_sf"/>
</dbReference>
<evidence type="ECO:0000313" key="6">
    <source>
        <dbReference type="Proteomes" id="UP000222424"/>
    </source>
</evidence>
<dbReference type="InterPro" id="IPR029054">
    <property type="entry name" value="dUTPase-like"/>
</dbReference>
<gene>
    <name evidence="5" type="ORF">ANTHONY_133</name>
</gene>
<evidence type="ECO:0000259" key="4">
    <source>
        <dbReference type="Pfam" id="PF00692"/>
    </source>
</evidence>
<reference evidence="6" key="1">
    <citation type="submission" date="2017-07" db="EMBL/GenBank/DDBJ databases">
        <authorList>
            <person name="Abker F."/>
            <person name="Adetunja A."/>
            <person name="Azinge I."/>
            <person name="Baskerville V."/>
            <person name="Brown C."/>
            <person name="Cabassa I."/>
            <person name="Cannady D."/>
            <person name="Duran G."/>
            <person name="Franklin M."/>
            <person name="Kontchou K."/>
            <person name="Kelly K.-A."/>
            <person name="Mohamed A."/>
            <person name="Okusolubo T."/>
            <person name="Oriala D."/>
            <person name="Shrestha A."/>
            <person name="Song A."/>
            <person name="Spruill R."/>
            <person name="Williams K."/>
            <person name="Nunn R."/>
            <person name="Johnson A."/>
            <person name="Erill I."/>
            <person name="Caruso S.M."/>
        </authorList>
    </citation>
    <scope>NUCLEOTIDE SEQUENCE [LARGE SCALE GENOMIC DNA]</scope>
</reference>
<dbReference type="SUPFAM" id="SSF51283">
    <property type="entry name" value="dUTPase-like"/>
    <property type="match status" value="2"/>
</dbReference>
<protein>
    <recommendedName>
        <fullName evidence="2">dUTP diphosphatase</fullName>
        <ecNumber evidence="2">3.6.1.23</ecNumber>
    </recommendedName>
</protein>
<evidence type="ECO:0000313" key="5">
    <source>
        <dbReference type="EMBL" id="ASU00973.1"/>
    </source>
</evidence>
<evidence type="ECO:0000256" key="2">
    <source>
        <dbReference type="ARBA" id="ARBA00012379"/>
    </source>
</evidence>
<dbReference type="Pfam" id="PF00692">
    <property type="entry name" value="dUTPase"/>
    <property type="match status" value="1"/>
</dbReference>
<sequence>MTDELRVSKEPITLTVGNIMPKELSELIGEKSDEGELKLYPDSVKVDIVIGDGYLPENAHGNDFCDDIRASEGRLVPPSTFGSVLVPTGLKTAFSDRYGMKANTRSGSAYHTPIMLSNCTGIIEGTYRGYLGILLRNVFIDSTLVDFVMDSKGKRIPLSEVPSEVLENAREFYEKDSETLGYDKPSTMEDFDKELESWKKRKAAGEFAISRLTEIRKKLDAGKQLTMREKDTWLDQNAPQPTSQQRLFVDLVPRGTIYIEKGERIAQIHYQPRIHAIYNEVDELDETERGDSSYGGTGRL</sequence>
<dbReference type="PANTHER" id="PTHR11241">
    <property type="entry name" value="DEOXYURIDINE 5'-TRIPHOSPHATE NUCLEOTIDOHYDROLASE"/>
    <property type="match status" value="1"/>
</dbReference>
<dbReference type="PANTHER" id="PTHR11241:SF0">
    <property type="entry name" value="DEOXYURIDINE 5'-TRIPHOSPHATE NUCLEOTIDOHYDROLASE"/>
    <property type="match status" value="1"/>
</dbReference>
<dbReference type="GO" id="GO:0046081">
    <property type="term" value="P:dUTP catabolic process"/>
    <property type="evidence" value="ECO:0007669"/>
    <property type="project" value="InterPro"/>
</dbReference>
<dbReference type="GO" id="GO:0006226">
    <property type="term" value="P:dUMP biosynthetic process"/>
    <property type="evidence" value="ECO:0007669"/>
    <property type="project" value="InterPro"/>
</dbReference>
<dbReference type="EC" id="3.6.1.23" evidence="2"/>
<comment type="similarity">
    <text evidence="1">Belongs to the dUTPase family.</text>
</comment>
<name>A0A223LHC2_9CAUD</name>
<evidence type="ECO:0000256" key="1">
    <source>
        <dbReference type="ARBA" id="ARBA00006581"/>
    </source>
</evidence>
<feature type="domain" description="dUTPase-like" evidence="4">
    <location>
        <begin position="256"/>
        <end position="297"/>
    </location>
</feature>
<keyword evidence="3" id="KW-0546">Nucleotide metabolism</keyword>
<evidence type="ECO:0000256" key="3">
    <source>
        <dbReference type="ARBA" id="ARBA00023080"/>
    </source>
</evidence>
<dbReference type="Gene3D" id="2.70.40.10">
    <property type="match status" value="1"/>
</dbReference>
<proteinExistence type="inferred from homology"/>
<dbReference type="Proteomes" id="UP000222424">
    <property type="component" value="Genome"/>
</dbReference>
<keyword evidence="5" id="KW-0378">Hydrolase</keyword>
<dbReference type="EMBL" id="MF498901">
    <property type="protein sequence ID" value="ASU00973.1"/>
    <property type="molecule type" value="Genomic_DNA"/>
</dbReference>
<dbReference type="InterPro" id="IPR008181">
    <property type="entry name" value="dUTPase"/>
</dbReference>
<organism evidence="5 6">
    <name type="scientific">Bacillus phage Anthony</name>
    <dbReference type="NCBI Taxonomy" id="2024253"/>
    <lineage>
        <taxon>Viruses</taxon>
        <taxon>Duplodnaviria</taxon>
        <taxon>Heunggongvirae</taxon>
        <taxon>Uroviricota</taxon>
        <taxon>Caudoviricetes</taxon>
        <taxon>Herelleviridae</taxon>
        <taxon>Bastillevirinae</taxon>
        <taxon>Bastillevirus</taxon>
        <taxon>Bastillevirus CAM003</taxon>
    </lineage>
</organism>
<dbReference type="GO" id="GO:0000287">
    <property type="term" value="F:magnesium ion binding"/>
    <property type="evidence" value="ECO:0007669"/>
    <property type="project" value="InterPro"/>
</dbReference>
<accession>A0A223LHC2</accession>